<dbReference type="Proteomes" id="UP001369815">
    <property type="component" value="Unassembled WGS sequence"/>
</dbReference>
<evidence type="ECO:0000256" key="1">
    <source>
        <dbReference type="SAM" id="MobiDB-lite"/>
    </source>
</evidence>
<name>A0AAX6ML36_9PEZI</name>
<dbReference type="EMBL" id="JBANMG010000005">
    <property type="protein sequence ID" value="KAK6952901.1"/>
    <property type="molecule type" value="Genomic_DNA"/>
</dbReference>
<evidence type="ECO:0000313" key="2">
    <source>
        <dbReference type="EMBL" id="KAK6952901.1"/>
    </source>
</evidence>
<evidence type="ECO:0000313" key="3">
    <source>
        <dbReference type="Proteomes" id="UP001369815"/>
    </source>
</evidence>
<organism evidence="2 3">
    <name type="scientific">Daldinia eschscholtzii</name>
    <dbReference type="NCBI Taxonomy" id="292717"/>
    <lineage>
        <taxon>Eukaryota</taxon>
        <taxon>Fungi</taxon>
        <taxon>Dikarya</taxon>
        <taxon>Ascomycota</taxon>
        <taxon>Pezizomycotina</taxon>
        <taxon>Sordariomycetes</taxon>
        <taxon>Xylariomycetidae</taxon>
        <taxon>Xylariales</taxon>
        <taxon>Hypoxylaceae</taxon>
        <taxon>Daldinia</taxon>
    </lineage>
</organism>
<feature type="compositionally biased region" description="Low complexity" evidence="1">
    <location>
        <begin position="51"/>
        <end position="77"/>
    </location>
</feature>
<protein>
    <submittedName>
        <fullName evidence="2">Uncharacterized protein</fullName>
    </submittedName>
</protein>
<comment type="caution">
    <text evidence="2">The sequence shown here is derived from an EMBL/GenBank/DDBJ whole genome shotgun (WGS) entry which is preliminary data.</text>
</comment>
<feature type="compositionally biased region" description="Basic and acidic residues" evidence="1">
    <location>
        <begin position="97"/>
        <end position="106"/>
    </location>
</feature>
<sequence>MDGFFFNKAGLCWNNRVSKTGTTGPTKLQYKPPTGRKPVGVICPQDTVNRSDSSQSPSKDSSGPDLKAATSAVAAAAGRKHKKSPISGQSGGSGRRPHPEEEKQEE</sequence>
<keyword evidence="3" id="KW-1185">Reference proteome</keyword>
<gene>
    <name evidence="2" type="ORF">Daesc_005198</name>
</gene>
<reference evidence="2 3" key="1">
    <citation type="journal article" date="2024" name="Front Chem Biol">
        <title>Unveiling the potential of Daldinia eschscholtzii MFLUCC 19-0629 through bioactivity and bioinformatics studies for enhanced sustainable agriculture production.</title>
        <authorList>
            <person name="Brooks S."/>
            <person name="Weaver J.A."/>
            <person name="Klomchit A."/>
            <person name="Alharthi S.A."/>
            <person name="Onlamun T."/>
            <person name="Nurani R."/>
            <person name="Vong T.K."/>
            <person name="Alberti F."/>
            <person name="Greco C."/>
        </authorList>
    </citation>
    <scope>NUCLEOTIDE SEQUENCE [LARGE SCALE GENOMIC DNA]</scope>
    <source>
        <strain evidence="2">MFLUCC 19-0629</strain>
    </source>
</reference>
<accession>A0AAX6ML36</accession>
<dbReference type="AlphaFoldDB" id="A0AAX6ML36"/>
<proteinExistence type="predicted"/>
<feature type="region of interest" description="Disordered" evidence="1">
    <location>
        <begin position="15"/>
        <end position="106"/>
    </location>
</feature>
<feature type="compositionally biased region" description="Polar residues" evidence="1">
    <location>
        <begin position="15"/>
        <end position="26"/>
    </location>
</feature>